<dbReference type="Pfam" id="PF22776">
    <property type="entry name" value="K_trans_C"/>
    <property type="match status" value="1"/>
</dbReference>
<evidence type="ECO:0000259" key="12">
    <source>
        <dbReference type="Pfam" id="PF22776"/>
    </source>
</evidence>
<feature type="transmembrane region" description="Helical" evidence="10">
    <location>
        <begin position="429"/>
        <end position="448"/>
    </location>
</feature>
<dbReference type="Proteomes" id="UP000655225">
    <property type="component" value="Unassembled WGS sequence"/>
</dbReference>
<gene>
    <name evidence="13" type="ORF">HHK36_015147</name>
</gene>
<dbReference type="OrthoDB" id="504708at2759"/>
<dbReference type="NCBIfam" id="TIGR00794">
    <property type="entry name" value="kup"/>
    <property type="match status" value="1"/>
</dbReference>
<comment type="caution">
    <text evidence="13">The sequence shown here is derived from an EMBL/GenBank/DDBJ whole genome shotgun (WGS) entry which is preliminary data.</text>
</comment>
<organism evidence="13 14">
    <name type="scientific">Tetracentron sinense</name>
    <name type="common">Spur-leaf</name>
    <dbReference type="NCBI Taxonomy" id="13715"/>
    <lineage>
        <taxon>Eukaryota</taxon>
        <taxon>Viridiplantae</taxon>
        <taxon>Streptophyta</taxon>
        <taxon>Embryophyta</taxon>
        <taxon>Tracheophyta</taxon>
        <taxon>Spermatophyta</taxon>
        <taxon>Magnoliopsida</taxon>
        <taxon>Trochodendrales</taxon>
        <taxon>Trochodendraceae</taxon>
        <taxon>Tetracentron</taxon>
    </lineage>
</organism>
<feature type="domain" description="K+ potassium transporter C-terminal" evidence="12">
    <location>
        <begin position="535"/>
        <end position="778"/>
    </location>
</feature>
<comment type="caution">
    <text evidence="10">Lacks conserved residue(s) required for the propagation of feature annotation.</text>
</comment>
<dbReference type="AlphaFoldDB" id="A0A834Z4K1"/>
<feature type="transmembrane region" description="Helical" evidence="10">
    <location>
        <begin position="484"/>
        <end position="503"/>
    </location>
</feature>
<feature type="transmembrane region" description="Helical" evidence="10">
    <location>
        <begin position="272"/>
        <end position="290"/>
    </location>
</feature>
<feature type="transmembrane region" description="Helical" evidence="10">
    <location>
        <begin position="345"/>
        <end position="365"/>
    </location>
</feature>
<keyword evidence="6 10" id="KW-0630">Potassium</keyword>
<feature type="transmembrane region" description="Helical" evidence="10">
    <location>
        <begin position="454"/>
        <end position="472"/>
    </location>
</feature>
<name>A0A834Z4K1_TETSI</name>
<evidence type="ECO:0000256" key="5">
    <source>
        <dbReference type="ARBA" id="ARBA00022692"/>
    </source>
</evidence>
<evidence type="ECO:0000313" key="14">
    <source>
        <dbReference type="Proteomes" id="UP000655225"/>
    </source>
</evidence>
<keyword evidence="3" id="KW-0813">Transport</keyword>
<keyword evidence="9 10" id="KW-0472">Membrane</keyword>
<accession>A0A834Z4K1</accession>
<evidence type="ECO:0000256" key="1">
    <source>
        <dbReference type="ARBA" id="ARBA00004141"/>
    </source>
</evidence>
<evidence type="ECO:0000256" key="9">
    <source>
        <dbReference type="ARBA" id="ARBA00023136"/>
    </source>
</evidence>
<evidence type="ECO:0000256" key="6">
    <source>
        <dbReference type="ARBA" id="ARBA00022958"/>
    </source>
</evidence>
<dbReference type="OMA" id="SEYRIGF"/>
<dbReference type="GO" id="GO:0015079">
    <property type="term" value="F:potassium ion transmembrane transporter activity"/>
    <property type="evidence" value="ECO:0007669"/>
    <property type="project" value="UniProtKB-UniRule"/>
</dbReference>
<dbReference type="InterPro" id="IPR053951">
    <property type="entry name" value="K_trans_N"/>
</dbReference>
<keyword evidence="14" id="KW-1185">Reference proteome</keyword>
<evidence type="ECO:0000256" key="3">
    <source>
        <dbReference type="ARBA" id="ARBA00022448"/>
    </source>
</evidence>
<evidence type="ECO:0000313" key="13">
    <source>
        <dbReference type="EMBL" id="KAF8399282.1"/>
    </source>
</evidence>
<keyword evidence="8 10" id="KW-0406">Ion transport</keyword>
<keyword evidence="5 10" id="KW-0812">Transmembrane</keyword>
<reference evidence="13 14" key="1">
    <citation type="submission" date="2020-04" db="EMBL/GenBank/DDBJ databases">
        <title>Plant Genome Project.</title>
        <authorList>
            <person name="Zhang R.-G."/>
        </authorList>
    </citation>
    <scope>NUCLEOTIDE SEQUENCE [LARGE SCALE GENOMIC DNA]</scope>
    <source>
        <strain evidence="13">YNK0</strain>
        <tissue evidence="13">Leaf</tissue>
    </source>
</reference>
<comment type="function">
    <text evidence="10">Potassium transporter.</text>
</comment>
<keyword evidence="7 10" id="KW-1133">Transmembrane helix</keyword>
<feature type="transmembrane region" description="Helical" evidence="10">
    <location>
        <begin position="397"/>
        <end position="417"/>
    </location>
</feature>
<dbReference type="EMBL" id="JABCRI010000010">
    <property type="protein sequence ID" value="KAF8399282.1"/>
    <property type="molecule type" value="Genomic_DNA"/>
</dbReference>
<feature type="transmembrane region" description="Helical" evidence="10">
    <location>
        <begin position="223"/>
        <end position="245"/>
    </location>
</feature>
<evidence type="ECO:0000256" key="2">
    <source>
        <dbReference type="ARBA" id="ARBA00008440"/>
    </source>
</evidence>
<dbReference type="PANTHER" id="PTHR30540:SF10">
    <property type="entry name" value="POTASSIUM TRANSPORTER 8"/>
    <property type="match status" value="1"/>
</dbReference>
<feature type="transmembrane region" description="Helical" evidence="10">
    <location>
        <begin position="60"/>
        <end position="81"/>
    </location>
</feature>
<comment type="subcellular location">
    <subcellularLocation>
        <location evidence="1 10">Membrane</location>
        <topology evidence="1 10">Multi-pass membrane protein</topology>
    </subcellularLocation>
</comment>
<protein>
    <recommendedName>
        <fullName evidence="10">Potassium transporter</fullName>
    </recommendedName>
</protein>
<dbReference type="GO" id="GO:0016020">
    <property type="term" value="C:membrane"/>
    <property type="evidence" value="ECO:0007669"/>
    <property type="project" value="UniProtKB-SubCell"/>
</dbReference>
<evidence type="ECO:0000256" key="7">
    <source>
        <dbReference type="ARBA" id="ARBA00022989"/>
    </source>
</evidence>
<evidence type="ECO:0000259" key="11">
    <source>
        <dbReference type="Pfam" id="PF02705"/>
    </source>
</evidence>
<dbReference type="InterPro" id="IPR053952">
    <property type="entry name" value="K_trans_C"/>
</dbReference>
<evidence type="ECO:0000256" key="8">
    <source>
        <dbReference type="ARBA" id="ARBA00023065"/>
    </source>
</evidence>
<proteinExistence type="inferred from homology"/>
<feature type="domain" description="K+ potassium transporter integral membrane" evidence="11">
    <location>
        <begin position="23"/>
        <end position="522"/>
    </location>
</feature>
<dbReference type="InterPro" id="IPR003855">
    <property type="entry name" value="K+_transporter"/>
</dbReference>
<feature type="transmembrane region" description="Helical" evidence="10">
    <location>
        <begin position="302"/>
        <end position="324"/>
    </location>
</feature>
<evidence type="ECO:0000256" key="10">
    <source>
        <dbReference type="RuleBase" id="RU321113"/>
    </source>
</evidence>
<dbReference type="PANTHER" id="PTHR30540">
    <property type="entry name" value="OSMOTIC STRESS POTASSIUM TRANSPORTER"/>
    <property type="match status" value="1"/>
</dbReference>
<comment type="similarity">
    <text evidence="2 10">Belongs to the HAK/KUP transporter (TC 2.A.72.3) family.</text>
</comment>
<sequence>MDLEAGVSRNPVKKESWRTVLTLAYQSLGVVYGDLSTSPLYVYKSTFAEDIKHSETNEEIYGVLSFVFWTLTLVPLLKYVFIVLRADDNGEGGTFALYSLLCRHAKVNSLPNCQVADEELSAYKKDGIDPADRSIGSRLKSTLEKHRVLQRVLLVLALIGTCMVIGDGVLTPAISGIRVFSAVSGLELSMSKEHHKYVEVPVACVILVCLFALQHYGTHRVGFLFAPIVITWLLCISTIGVYNIFHWNPHVYQALSPYYMYKFLKKTQREGWMSLGGILLCITGSEAMFADLGHFSQLSIKIAFTSVVYPSLILAYMGQAAYLSKHHIIESEYRIGFYVSVPERVRWPVLAIAILAAVVGSQAVITGTFSIIKQCSALGCFPRVKIVHTSSKMHGQIYIPEINWILMLLCLAVTIGFRDTKRLGNASGLAVITVMLVTTCLMSLVIVLCWHKSIILAICFILFFGSIEALYFSASLIKFLEGAWVPIILSFIFMIIMYVWHYGTLKKYEFDVQNKVSINWLLSLGPSLGIVRVRGIGLVHTELVSGIPAIFSHFVTNLPAFHQVLVFICIKSVPVPHVQPEERFLVGRIGPKEYRIYRCIVRYGYHDIHKDDLEFEKDLVCSIAEFIRSEKVDPNGGKEELEKDSLEKMTVVGTSSSQIEGVRMCDNVGNPGEMAGTSELMEIRSPAGPRKRVRFVVPDSPQIDVGVREELQELMEAREAGMAFILGHLYVRAKRGSSFMKKLVIDVGYDFLRRNCRGPTYGLNIPHASTLEVGMIYHV</sequence>
<evidence type="ECO:0000256" key="4">
    <source>
        <dbReference type="ARBA" id="ARBA00022538"/>
    </source>
</evidence>
<feature type="transmembrane region" description="Helical" evidence="10">
    <location>
        <begin position="148"/>
        <end position="166"/>
    </location>
</feature>
<dbReference type="Pfam" id="PF02705">
    <property type="entry name" value="K_trans"/>
    <property type="match status" value="1"/>
</dbReference>
<keyword evidence="4 10" id="KW-0633">Potassium transport</keyword>